<keyword evidence="1" id="KW-0812">Transmembrane</keyword>
<dbReference type="Proteomes" id="UP000570823">
    <property type="component" value="Unassembled WGS sequence"/>
</dbReference>
<organism evidence="2 3">
    <name type="scientific">Methanofollis tationis</name>
    <dbReference type="NCBI Taxonomy" id="81417"/>
    <lineage>
        <taxon>Archaea</taxon>
        <taxon>Methanobacteriati</taxon>
        <taxon>Methanobacteriota</taxon>
        <taxon>Stenosarchaea group</taxon>
        <taxon>Methanomicrobia</taxon>
        <taxon>Methanomicrobiales</taxon>
        <taxon>Methanomicrobiaceae</taxon>
        <taxon>Methanofollis</taxon>
    </lineage>
</organism>
<reference evidence="2 3" key="1">
    <citation type="submission" date="2020-06" db="EMBL/GenBank/DDBJ databases">
        <title>Methanofollis fontis sp. nov., a methanogen isolated from marine sediments near a cold seep at Four-Way Closure Ridge offshore southwestern Taiwan.</title>
        <authorList>
            <person name="Chen S.-C."/>
            <person name="Teng N.-H."/>
            <person name="Lin Y.-S."/>
            <person name="Lai M.-C."/>
            <person name="Chen H.-H."/>
            <person name="Wang C.-C."/>
        </authorList>
    </citation>
    <scope>NUCLEOTIDE SEQUENCE [LARGE SCALE GENOMIC DNA]</scope>
    <source>
        <strain evidence="2 3">DSM 2702</strain>
    </source>
</reference>
<keyword evidence="3" id="KW-1185">Reference proteome</keyword>
<keyword evidence="1" id="KW-1133">Transmembrane helix</keyword>
<comment type="caution">
    <text evidence="2">The sequence shown here is derived from an EMBL/GenBank/DDBJ whole genome shotgun (WGS) entry which is preliminary data.</text>
</comment>
<keyword evidence="1" id="KW-0472">Membrane</keyword>
<accession>A0A7K4HNP4</accession>
<name>A0A7K4HNP4_9EURY</name>
<evidence type="ECO:0000313" key="3">
    <source>
        <dbReference type="Proteomes" id="UP000570823"/>
    </source>
</evidence>
<evidence type="ECO:0000313" key="2">
    <source>
        <dbReference type="EMBL" id="NVO66905.1"/>
    </source>
</evidence>
<dbReference type="AlphaFoldDB" id="A0A7K4HNP4"/>
<sequence>MSGKMALRAVSVVAGAAALLLGLADILVWIGGSGPFEVGLIEIAGDDFFRWAWGGAVVACGGLLLIGGGLRGAGLEWRARALLGAVMVGLVAGCDIFGMICTSIPAGEESGAFFNSFAGFIGGFAPPYTPAVLLLPLMLAIAFFLLREEAT</sequence>
<feature type="transmembrane region" description="Helical" evidence="1">
    <location>
        <begin position="127"/>
        <end position="146"/>
    </location>
</feature>
<dbReference type="OrthoDB" id="106200at2157"/>
<dbReference type="RefSeq" id="WP_176788553.1">
    <property type="nucleotide sequence ID" value="NZ_JABXWR010000001.1"/>
</dbReference>
<gene>
    <name evidence="2" type="ORF">HWN36_06195</name>
</gene>
<feature type="transmembrane region" description="Helical" evidence="1">
    <location>
        <begin position="82"/>
        <end position="107"/>
    </location>
</feature>
<proteinExistence type="predicted"/>
<feature type="transmembrane region" description="Helical" evidence="1">
    <location>
        <begin position="48"/>
        <end position="70"/>
    </location>
</feature>
<protein>
    <submittedName>
        <fullName evidence="2">Uncharacterized protein</fullName>
    </submittedName>
</protein>
<evidence type="ECO:0000256" key="1">
    <source>
        <dbReference type="SAM" id="Phobius"/>
    </source>
</evidence>
<dbReference type="EMBL" id="JABXWR010000001">
    <property type="protein sequence ID" value="NVO66905.1"/>
    <property type="molecule type" value="Genomic_DNA"/>
</dbReference>